<organism evidence="2 3">
    <name type="scientific">Agarivorans gilvus</name>
    <dbReference type="NCBI Taxonomy" id="680279"/>
    <lineage>
        <taxon>Bacteria</taxon>
        <taxon>Pseudomonadati</taxon>
        <taxon>Pseudomonadota</taxon>
        <taxon>Gammaproteobacteria</taxon>
        <taxon>Alteromonadales</taxon>
        <taxon>Alteromonadaceae</taxon>
        <taxon>Agarivorans</taxon>
    </lineage>
</organism>
<comment type="caution">
    <text evidence="2">The sequence shown here is derived from an EMBL/GenBank/DDBJ whole genome shotgun (WGS) entry which is preliminary data.</text>
</comment>
<protein>
    <submittedName>
        <fullName evidence="2">Transcriptional regulator</fullName>
    </submittedName>
</protein>
<dbReference type="CDD" id="cd20301">
    <property type="entry name" value="cupin_ChrR"/>
    <property type="match status" value="1"/>
</dbReference>
<feature type="domain" description="ChrR-like cupin" evidence="1">
    <location>
        <begin position="119"/>
        <end position="203"/>
    </location>
</feature>
<dbReference type="InterPro" id="IPR041916">
    <property type="entry name" value="Anti_sigma_zinc_sf"/>
</dbReference>
<dbReference type="Gene3D" id="2.60.120.10">
    <property type="entry name" value="Jelly Rolls"/>
    <property type="match status" value="1"/>
</dbReference>
<name>A0ABQ1HZK9_9ALTE</name>
<sequence>MSKIQFHPPEQSLSHYAQGQLDPAMSLMLSAHLEFCAHCRQKVADIEQQLAVELSAVPDVPEQAMEQELDSMLQMIMQQSPDTAIAVEQTVRQQQIELGEKQFTLPRALQTHAEHIGPWGRLPGKIQRARVDALSSSKLNFIYMDQDSSLPEHTHQGQEITLVLAGSFHDEAGSYHPGDFVIQNKQHQHSPRTAANQDCLCLTLLDAPLHFTSGLASLLNPFSQLFFR</sequence>
<accession>A0ABQ1HZK9</accession>
<keyword evidence="3" id="KW-1185">Reference proteome</keyword>
<dbReference type="NCBIfam" id="TIGR02451">
    <property type="entry name" value="anti_sig_ChrR"/>
    <property type="match status" value="1"/>
</dbReference>
<dbReference type="InterPro" id="IPR014710">
    <property type="entry name" value="RmlC-like_jellyroll"/>
</dbReference>
<evidence type="ECO:0000313" key="3">
    <source>
        <dbReference type="Proteomes" id="UP000651977"/>
    </source>
</evidence>
<dbReference type="RefSeq" id="WP_055734462.1">
    <property type="nucleotide sequence ID" value="NZ_BMDY01000007.1"/>
</dbReference>
<dbReference type="Gene3D" id="1.10.10.1320">
    <property type="entry name" value="Anti-sigma factor, zinc-finger domain"/>
    <property type="match status" value="1"/>
</dbReference>
<dbReference type="Proteomes" id="UP000651977">
    <property type="component" value="Unassembled WGS sequence"/>
</dbReference>
<gene>
    <name evidence="2" type="ORF">GCM10007414_14370</name>
</gene>
<dbReference type="InterPro" id="IPR025979">
    <property type="entry name" value="ChrR-like_cupin_dom"/>
</dbReference>
<dbReference type="EMBL" id="BMDY01000007">
    <property type="protein sequence ID" value="GGB02225.1"/>
    <property type="molecule type" value="Genomic_DNA"/>
</dbReference>
<dbReference type="SUPFAM" id="SSF51182">
    <property type="entry name" value="RmlC-like cupins"/>
    <property type="match status" value="1"/>
</dbReference>
<dbReference type="Pfam" id="PF12973">
    <property type="entry name" value="Cupin_7"/>
    <property type="match status" value="1"/>
</dbReference>
<proteinExistence type="predicted"/>
<dbReference type="InterPro" id="IPR011051">
    <property type="entry name" value="RmlC_Cupin_sf"/>
</dbReference>
<dbReference type="InterPro" id="IPR012807">
    <property type="entry name" value="Anti-sigma_ChrR"/>
</dbReference>
<evidence type="ECO:0000313" key="2">
    <source>
        <dbReference type="EMBL" id="GGB02225.1"/>
    </source>
</evidence>
<evidence type="ECO:0000259" key="1">
    <source>
        <dbReference type="Pfam" id="PF12973"/>
    </source>
</evidence>
<reference evidence="3" key="1">
    <citation type="journal article" date="2019" name="Int. J. Syst. Evol. Microbiol.">
        <title>The Global Catalogue of Microorganisms (GCM) 10K type strain sequencing project: providing services to taxonomists for standard genome sequencing and annotation.</title>
        <authorList>
            <consortium name="The Broad Institute Genomics Platform"/>
            <consortium name="The Broad Institute Genome Sequencing Center for Infectious Disease"/>
            <person name="Wu L."/>
            <person name="Ma J."/>
        </authorList>
    </citation>
    <scope>NUCLEOTIDE SEQUENCE [LARGE SCALE GENOMIC DNA]</scope>
    <source>
        <strain evidence="3">CGMCC 1.10131</strain>
    </source>
</reference>